<name>A0A843XC70_COLES</name>
<keyword evidence="2" id="KW-1185">Reference proteome</keyword>
<evidence type="ECO:0000313" key="1">
    <source>
        <dbReference type="EMBL" id="MQM16916.1"/>
    </source>
</evidence>
<gene>
    <name evidence="1" type="ORF">Taro_049879</name>
</gene>
<accession>A0A843XC70</accession>
<evidence type="ECO:0000313" key="2">
    <source>
        <dbReference type="Proteomes" id="UP000652761"/>
    </source>
</evidence>
<sequence length="205" mass="22241">MSSVVNCSLEFSYVAPVVIDPRCVMQPLQESNIARVVHACDHDRGKSLMGGDSLPQGGAPSPLISWIFRFRLHSRHFVRKGGDSLPQSGVPPPSLFVVIHRLCFSVCGDCFCSPTRVGSSVLPREGFSHFCWRVSSPATWFLVWSGKGWGNDRSSLDLATFSGLWCPVFSSYLSFAPLVFLGGILSPSSSLPASVLLEIATHAIV</sequence>
<comment type="caution">
    <text evidence="1">The sequence shown here is derived from an EMBL/GenBank/DDBJ whole genome shotgun (WGS) entry which is preliminary data.</text>
</comment>
<organism evidence="1 2">
    <name type="scientific">Colocasia esculenta</name>
    <name type="common">Wild taro</name>
    <name type="synonym">Arum esculentum</name>
    <dbReference type="NCBI Taxonomy" id="4460"/>
    <lineage>
        <taxon>Eukaryota</taxon>
        <taxon>Viridiplantae</taxon>
        <taxon>Streptophyta</taxon>
        <taxon>Embryophyta</taxon>
        <taxon>Tracheophyta</taxon>
        <taxon>Spermatophyta</taxon>
        <taxon>Magnoliopsida</taxon>
        <taxon>Liliopsida</taxon>
        <taxon>Araceae</taxon>
        <taxon>Aroideae</taxon>
        <taxon>Colocasieae</taxon>
        <taxon>Colocasia</taxon>
    </lineage>
</organism>
<proteinExistence type="predicted"/>
<dbReference type="Proteomes" id="UP000652761">
    <property type="component" value="Unassembled WGS sequence"/>
</dbReference>
<protein>
    <submittedName>
        <fullName evidence="1">Uncharacterized protein</fullName>
    </submittedName>
</protein>
<reference evidence="1" key="1">
    <citation type="submission" date="2017-07" db="EMBL/GenBank/DDBJ databases">
        <title>Taro Niue Genome Assembly and Annotation.</title>
        <authorList>
            <person name="Atibalentja N."/>
            <person name="Keating K."/>
            <person name="Fields C.J."/>
        </authorList>
    </citation>
    <scope>NUCLEOTIDE SEQUENCE</scope>
    <source>
        <strain evidence="1">Niue_2</strain>
        <tissue evidence="1">Leaf</tissue>
    </source>
</reference>
<dbReference type="EMBL" id="NMUH01007243">
    <property type="protein sequence ID" value="MQM16916.1"/>
    <property type="molecule type" value="Genomic_DNA"/>
</dbReference>
<dbReference type="AlphaFoldDB" id="A0A843XC70"/>